<keyword evidence="14" id="KW-0472">Membrane</keyword>
<evidence type="ECO:0000256" key="15">
    <source>
        <dbReference type="ARBA" id="ARBA00023140"/>
    </source>
</evidence>
<dbReference type="PANTHER" id="PTHR43107">
    <property type="entry name" value="LONG-CHAIN FATTY ACID TRANSPORT PROTEIN"/>
    <property type="match status" value="1"/>
</dbReference>
<keyword evidence="12" id="KW-1133">Transmembrane helix</keyword>
<evidence type="ECO:0000256" key="1">
    <source>
        <dbReference type="ARBA" id="ARBA00004502"/>
    </source>
</evidence>
<keyword evidence="13" id="KW-0445">Lipid transport</keyword>
<dbReference type="GO" id="GO:0005324">
    <property type="term" value="F:long-chain fatty acid transmembrane transporter activity"/>
    <property type="evidence" value="ECO:0007669"/>
    <property type="project" value="TreeGrafter"/>
</dbReference>
<comment type="catalytic activity">
    <reaction evidence="16">
        <text>a very long-chain fatty acid + ATP + CoA = a very long-chain fatty acyl-CoA + AMP + diphosphate</text>
        <dbReference type="Rhea" id="RHEA:54536"/>
        <dbReference type="ChEBI" id="CHEBI:30616"/>
        <dbReference type="ChEBI" id="CHEBI:33019"/>
        <dbReference type="ChEBI" id="CHEBI:57287"/>
        <dbReference type="ChEBI" id="CHEBI:58950"/>
        <dbReference type="ChEBI" id="CHEBI:138261"/>
        <dbReference type="ChEBI" id="CHEBI:456215"/>
    </reaction>
</comment>
<evidence type="ECO:0000256" key="19">
    <source>
        <dbReference type="ARBA" id="ARBA00078285"/>
    </source>
</evidence>
<evidence type="ECO:0000256" key="12">
    <source>
        <dbReference type="ARBA" id="ARBA00022989"/>
    </source>
</evidence>
<evidence type="ECO:0000256" key="13">
    <source>
        <dbReference type="ARBA" id="ARBA00023055"/>
    </source>
</evidence>
<dbReference type="FunFam" id="3.40.50.12780:FF:000019">
    <property type="entry name" value="Long-chain fatty acid transporter"/>
    <property type="match status" value="1"/>
</dbReference>
<evidence type="ECO:0000256" key="2">
    <source>
        <dbReference type="ARBA" id="ARBA00004585"/>
    </source>
</evidence>
<keyword evidence="9" id="KW-0812">Transmembrane</keyword>
<comment type="function">
    <text evidence="17">Acyl-CoA synthetase required for both the import of long chain fatty acids (LCFAs) (C14-C18) and the activation very long chain fatty acids (VLCFAs) (C20-C26) by esterification of the fatty acids into metabolically active CoA-thioesters for subsequent degradation or incorporation into phospholipids. The transport and fatty acyl-CoA synthetase activities are genetically separable and are thus independent activities. Esterifies VLCFAs in the peroxisome matrix. The VLCFAs are actively transported into peroxisomes by a PXA1-PXA2 heterodimeric transporter in the peroxisomal membrane.</text>
</comment>
<dbReference type="GO" id="GO:0005778">
    <property type="term" value="C:peroxisomal membrane"/>
    <property type="evidence" value="ECO:0007669"/>
    <property type="project" value="UniProtKB-SubCell"/>
</dbReference>
<evidence type="ECO:0000256" key="17">
    <source>
        <dbReference type="ARBA" id="ARBA00060276"/>
    </source>
</evidence>
<evidence type="ECO:0000256" key="14">
    <source>
        <dbReference type="ARBA" id="ARBA00023136"/>
    </source>
</evidence>
<dbReference type="PANTHER" id="PTHR43107:SF15">
    <property type="entry name" value="FATTY ACID TRANSPORT PROTEIN 3, ISOFORM A"/>
    <property type="match status" value="1"/>
</dbReference>
<keyword evidence="8" id="KW-0551">Lipid droplet</keyword>
<name>A0A8H7W5G1_9HELO</name>
<evidence type="ECO:0000259" key="21">
    <source>
        <dbReference type="Pfam" id="PF13193"/>
    </source>
</evidence>
<keyword evidence="7" id="KW-0436">Ligase</keyword>
<dbReference type="AlphaFoldDB" id="A0A8H7W5G1"/>
<dbReference type="Pfam" id="PF00501">
    <property type="entry name" value="AMP-binding"/>
    <property type="match status" value="1"/>
</dbReference>
<evidence type="ECO:0000313" key="22">
    <source>
        <dbReference type="EMBL" id="KAG4416022.1"/>
    </source>
</evidence>
<dbReference type="InterPro" id="IPR020845">
    <property type="entry name" value="AMP-binding_CS"/>
</dbReference>
<dbReference type="Gene3D" id="3.40.50.12780">
    <property type="entry name" value="N-terminal domain of ligase-like"/>
    <property type="match status" value="1"/>
</dbReference>
<dbReference type="InterPro" id="IPR045851">
    <property type="entry name" value="AMP-bd_C_sf"/>
</dbReference>
<evidence type="ECO:0000256" key="6">
    <source>
        <dbReference type="ARBA" id="ARBA00022475"/>
    </source>
</evidence>
<keyword evidence="15" id="KW-0576">Peroxisome</keyword>
<dbReference type="GO" id="GO:0004467">
    <property type="term" value="F:long-chain fatty acid-CoA ligase activity"/>
    <property type="evidence" value="ECO:0007669"/>
    <property type="project" value="TreeGrafter"/>
</dbReference>
<evidence type="ECO:0000256" key="3">
    <source>
        <dbReference type="ARBA" id="ARBA00004651"/>
    </source>
</evidence>
<dbReference type="OrthoDB" id="10253869at2759"/>
<dbReference type="EMBL" id="JAFJYH010000200">
    <property type="protein sequence ID" value="KAG4416022.1"/>
    <property type="molecule type" value="Genomic_DNA"/>
</dbReference>
<dbReference type="InterPro" id="IPR042099">
    <property type="entry name" value="ANL_N_sf"/>
</dbReference>
<comment type="similarity">
    <text evidence="4">Belongs to the ATP-dependent AMP-binding enzyme family.</text>
</comment>
<accession>A0A8H7W5G1</accession>
<evidence type="ECO:0000256" key="8">
    <source>
        <dbReference type="ARBA" id="ARBA00022677"/>
    </source>
</evidence>
<dbReference type="Proteomes" id="UP000664132">
    <property type="component" value="Unassembled WGS sequence"/>
</dbReference>
<feature type="domain" description="AMP-binding enzyme C-terminal" evidence="21">
    <location>
        <begin position="512"/>
        <end position="589"/>
    </location>
</feature>
<dbReference type="FunFam" id="3.30.300.30:FF:000002">
    <property type="entry name" value="Long-chain fatty acid transport protein 1"/>
    <property type="match status" value="1"/>
</dbReference>
<comment type="caution">
    <text evidence="22">The sequence shown here is derived from an EMBL/GenBank/DDBJ whole genome shotgun (WGS) entry which is preliminary data.</text>
</comment>
<keyword evidence="6" id="KW-1003">Cell membrane</keyword>
<dbReference type="SUPFAM" id="SSF56801">
    <property type="entry name" value="Acetyl-CoA synthetase-like"/>
    <property type="match status" value="1"/>
</dbReference>
<dbReference type="GO" id="GO:0009898">
    <property type="term" value="C:cytoplasmic side of plasma membrane"/>
    <property type="evidence" value="ECO:0007669"/>
    <property type="project" value="TreeGrafter"/>
</dbReference>
<reference evidence="22" key="1">
    <citation type="submission" date="2021-02" db="EMBL/GenBank/DDBJ databases">
        <title>Genome sequence Cadophora malorum strain M34.</title>
        <authorList>
            <person name="Stefanovic E."/>
            <person name="Vu D."/>
            <person name="Scully C."/>
            <person name="Dijksterhuis J."/>
            <person name="Roader J."/>
            <person name="Houbraken J."/>
        </authorList>
    </citation>
    <scope>NUCLEOTIDE SEQUENCE</scope>
    <source>
        <strain evidence="22">M34</strain>
    </source>
</reference>
<evidence type="ECO:0000259" key="20">
    <source>
        <dbReference type="Pfam" id="PF00501"/>
    </source>
</evidence>
<evidence type="ECO:0000313" key="23">
    <source>
        <dbReference type="Proteomes" id="UP000664132"/>
    </source>
</evidence>
<keyword evidence="11" id="KW-0067">ATP-binding</keyword>
<evidence type="ECO:0000256" key="4">
    <source>
        <dbReference type="ARBA" id="ARBA00006432"/>
    </source>
</evidence>
<sequence length="636" mass="70795">MSHRSSLTAFPVPLTVAAPAALAGLGYINARTGLSYDWRLLGSAVGAQIRGAIREKKDRLSTFYLLEAHALGKQANHPLLIFEGRTWTYKEVYDTALKYGQWLKNVHGIKPKEIVAMDFMNSDKFIFVWFGLWSIGAKPAFINYNLSGKALAHCIRVAKANLVLVDPQISENVTQEVQDELSGIRFEVFTPEIEARIATMQAKREPDSVRSDDKIQNMAIVIFTSGTTGLPKGAIVSWSKIIVGSGLVPGWMSFTKNDVFYTSMPLYHSSASVLGFCTSVTAGATFSLGKKFSTKVFWEECRATNATTIQYVGETCRYLLSAPPQIDPVTGENLDKKNNVRLAFGNGLRPDIWNRFKERFGIEAIAEFYTATESTSASWNYSRNDFSKGAVGRIGTFGSLLFGGAAVMVELDWDTEQPKRDPKTGLCIRVEKGQPGELLYKLDPADIERKFQGYFGNKGSTEGKIMRDVLQKGDAWFRTGDMIISDKEGRTYFSDRIGDTFRWKSENVSTNEVSEALGNHPVVKEANVYGVELPHHDGRAGCVALVLAEEPSEKVLRDLAEHVHGSLPRYAVPVFLRLTKEMELTGTNKQQKHVVRSQGVDPGNMGEDVLFWLRDGTYVQFGEKDWRELNGGRVKL</sequence>
<keyword evidence="10" id="KW-0547">Nucleotide-binding</keyword>
<comment type="subcellular location">
    <subcellularLocation>
        <location evidence="3">Cell membrane</location>
        <topology evidence="3">Multi-pass membrane protein</topology>
    </subcellularLocation>
    <subcellularLocation>
        <location evidence="1">Lipid droplet</location>
    </subcellularLocation>
    <subcellularLocation>
        <location evidence="2">Peroxisome membrane</location>
        <topology evidence="2">Multi-pass membrane protein</topology>
    </subcellularLocation>
</comment>
<dbReference type="GO" id="GO:0005811">
    <property type="term" value="C:lipid droplet"/>
    <property type="evidence" value="ECO:0007669"/>
    <property type="project" value="UniProtKB-SubCell"/>
</dbReference>
<evidence type="ECO:0000256" key="16">
    <source>
        <dbReference type="ARBA" id="ARBA00051585"/>
    </source>
</evidence>
<dbReference type="PROSITE" id="PS00455">
    <property type="entry name" value="AMP_BINDING"/>
    <property type="match status" value="1"/>
</dbReference>
<evidence type="ECO:0000256" key="9">
    <source>
        <dbReference type="ARBA" id="ARBA00022692"/>
    </source>
</evidence>
<dbReference type="Gene3D" id="3.30.300.30">
    <property type="match status" value="1"/>
</dbReference>
<proteinExistence type="inferred from homology"/>
<dbReference type="Pfam" id="PF13193">
    <property type="entry name" value="AMP-binding_C"/>
    <property type="match status" value="1"/>
</dbReference>
<evidence type="ECO:0000256" key="5">
    <source>
        <dbReference type="ARBA" id="ARBA00022448"/>
    </source>
</evidence>
<evidence type="ECO:0000256" key="7">
    <source>
        <dbReference type="ARBA" id="ARBA00022598"/>
    </source>
</evidence>
<keyword evidence="5" id="KW-0813">Transport</keyword>
<organism evidence="22 23">
    <name type="scientific">Cadophora malorum</name>
    <dbReference type="NCBI Taxonomy" id="108018"/>
    <lineage>
        <taxon>Eukaryota</taxon>
        <taxon>Fungi</taxon>
        <taxon>Dikarya</taxon>
        <taxon>Ascomycota</taxon>
        <taxon>Pezizomycotina</taxon>
        <taxon>Leotiomycetes</taxon>
        <taxon>Helotiales</taxon>
        <taxon>Ploettnerulaceae</taxon>
        <taxon>Cadophora</taxon>
    </lineage>
</organism>
<keyword evidence="23" id="KW-1185">Reference proteome</keyword>
<dbReference type="InterPro" id="IPR025110">
    <property type="entry name" value="AMP-bd_C"/>
</dbReference>
<protein>
    <recommendedName>
        <fullName evidence="18">Very long-chain fatty acid transport protein</fullName>
    </recommendedName>
    <alternativeName>
        <fullName evidence="19">Very-long-chain acyl-CoA synthetase</fullName>
    </alternativeName>
</protein>
<evidence type="ECO:0000256" key="11">
    <source>
        <dbReference type="ARBA" id="ARBA00022840"/>
    </source>
</evidence>
<gene>
    <name evidence="22" type="ORF">IFR04_010847</name>
</gene>
<feature type="domain" description="AMP-dependent synthetase/ligase" evidence="20">
    <location>
        <begin position="71"/>
        <end position="432"/>
    </location>
</feature>
<dbReference type="InterPro" id="IPR000873">
    <property type="entry name" value="AMP-dep_synth/lig_dom"/>
</dbReference>
<dbReference type="GO" id="GO:0005524">
    <property type="term" value="F:ATP binding"/>
    <property type="evidence" value="ECO:0007669"/>
    <property type="project" value="UniProtKB-KW"/>
</dbReference>
<dbReference type="GO" id="GO:0044539">
    <property type="term" value="P:long-chain fatty acid import into cell"/>
    <property type="evidence" value="ECO:0007669"/>
    <property type="project" value="TreeGrafter"/>
</dbReference>
<evidence type="ECO:0000256" key="10">
    <source>
        <dbReference type="ARBA" id="ARBA00022741"/>
    </source>
</evidence>
<evidence type="ECO:0000256" key="18">
    <source>
        <dbReference type="ARBA" id="ARBA00068795"/>
    </source>
</evidence>